<dbReference type="Proteomes" id="UP000249453">
    <property type="component" value="Unassembled WGS sequence"/>
</dbReference>
<dbReference type="OrthoDB" id="7592271at2"/>
<proteinExistence type="predicted"/>
<gene>
    <name evidence="1" type="ORF">C7374_1093</name>
</gene>
<dbReference type="RefSeq" id="WP_158527829.1">
    <property type="nucleotide sequence ID" value="NZ_JBHEEY010000009.1"/>
</dbReference>
<evidence type="ECO:0000313" key="2">
    <source>
        <dbReference type="Proteomes" id="UP000249453"/>
    </source>
</evidence>
<comment type="caution">
    <text evidence="1">The sequence shown here is derived from an EMBL/GenBank/DDBJ whole genome shotgun (WGS) entry which is preliminary data.</text>
</comment>
<sequence>MGEWKLNAVWDGVTARVNKVKNSFYNLYDAVVENSYIPDMVVEIGEWLRGRV</sequence>
<keyword evidence="2" id="KW-1185">Reference proteome</keyword>
<dbReference type="AlphaFoldDB" id="A0A364JTU5"/>
<name>A0A364JTU5_9HYPH</name>
<evidence type="ECO:0000313" key="1">
    <source>
        <dbReference type="EMBL" id="RAK27530.1"/>
    </source>
</evidence>
<protein>
    <submittedName>
        <fullName evidence="1">Uncharacterized protein</fullName>
    </submittedName>
</protein>
<dbReference type="EMBL" id="QLMK01000009">
    <property type="protein sequence ID" value="RAK27530.1"/>
    <property type="molecule type" value="Genomic_DNA"/>
</dbReference>
<organism evidence="1 2">
    <name type="scientific">Falsochrobactrum ovis</name>
    <dbReference type="NCBI Taxonomy" id="1293442"/>
    <lineage>
        <taxon>Bacteria</taxon>
        <taxon>Pseudomonadati</taxon>
        <taxon>Pseudomonadota</taxon>
        <taxon>Alphaproteobacteria</taxon>
        <taxon>Hyphomicrobiales</taxon>
        <taxon>Brucellaceae</taxon>
        <taxon>Falsochrobactrum</taxon>
    </lineage>
</organism>
<accession>A0A364JTU5</accession>
<reference evidence="1 2" key="1">
    <citation type="submission" date="2018-06" db="EMBL/GenBank/DDBJ databases">
        <title>Genomic Encyclopedia of Type Strains, Phase IV (KMG-IV): sequencing the most valuable type-strain genomes for metagenomic binning, comparative biology and taxonomic classification.</title>
        <authorList>
            <person name="Goeker M."/>
        </authorList>
    </citation>
    <scope>NUCLEOTIDE SEQUENCE [LARGE SCALE GENOMIC DNA]</scope>
    <source>
        <strain evidence="1 2">DSM 26720</strain>
    </source>
</reference>